<dbReference type="RefSeq" id="WP_394315774.1">
    <property type="nucleotide sequence ID" value="NZ_JBHGPK010000149.1"/>
</dbReference>
<accession>A0ABV6ZSQ5</accession>
<dbReference type="Proteomes" id="UP001595190">
    <property type="component" value="Unassembled WGS sequence"/>
</dbReference>
<evidence type="ECO:0000313" key="2">
    <source>
        <dbReference type="EMBL" id="MFC2255224.1"/>
    </source>
</evidence>
<organism evidence="2 3">
    <name type="scientific">Labrys neptuniae</name>
    <dbReference type="NCBI Taxonomy" id="376174"/>
    <lineage>
        <taxon>Bacteria</taxon>
        <taxon>Pseudomonadati</taxon>
        <taxon>Pseudomonadota</taxon>
        <taxon>Alphaproteobacteria</taxon>
        <taxon>Hyphomicrobiales</taxon>
        <taxon>Xanthobacteraceae</taxon>
        <taxon>Labrys</taxon>
    </lineage>
</organism>
<protein>
    <submittedName>
        <fullName evidence="2">Uncharacterized protein</fullName>
    </submittedName>
</protein>
<name>A0ABV6ZSQ5_9HYPH</name>
<evidence type="ECO:0000256" key="1">
    <source>
        <dbReference type="SAM" id="MobiDB-lite"/>
    </source>
</evidence>
<proteinExistence type="predicted"/>
<feature type="region of interest" description="Disordered" evidence="1">
    <location>
        <begin position="41"/>
        <end position="66"/>
    </location>
</feature>
<gene>
    <name evidence="2" type="ORF">ACETRX_37445</name>
</gene>
<sequence length="133" mass="14726">MLDDVLGTVSKVQDLKEKPMSHAAETVQANEVPAYSKRIEAKAPANPGRKQTNPKTVKAGKSQKVVRHPKEAMAVLDSAPVNAAERGLALLPHCSEGEGVLTLVAPMGTAWRSKRERDWKPGERWKRRLRVKR</sequence>
<comment type="caution">
    <text evidence="2">The sequence shown here is derived from an EMBL/GenBank/DDBJ whole genome shotgun (WGS) entry which is preliminary data.</text>
</comment>
<evidence type="ECO:0000313" key="3">
    <source>
        <dbReference type="Proteomes" id="UP001595190"/>
    </source>
</evidence>
<dbReference type="EMBL" id="JBHGPK010000149">
    <property type="protein sequence ID" value="MFC2255224.1"/>
    <property type="molecule type" value="Genomic_DNA"/>
</dbReference>
<reference evidence="2 3" key="1">
    <citation type="submission" date="2024-09" db="EMBL/GenBank/DDBJ databases">
        <title>Description of Labrys sedimenti sp. nov., isolated from a diclofenac-degrading enrichment culture, and genome-based reclassification of Labrys portucalensis as a later heterotypic synonym of Labrys neptuniae.</title>
        <authorList>
            <person name="Tancsics A."/>
            <person name="Csepanyi A."/>
        </authorList>
    </citation>
    <scope>NUCLEOTIDE SEQUENCE [LARGE SCALE GENOMIC DNA]</scope>
    <source>
        <strain evidence="2 3">LMG 23412</strain>
    </source>
</reference>